<feature type="domain" description="AAA+ ATPase" evidence="9">
    <location>
        <begin position="327"/>
        <end position="474"/>
    </location>
</feature>
<dbReference type="FunFam" id="3.40.50.300:FF:000166">
    <property type="entry name" value="vesicle-fusing ATPase isoform X1"/>
    <property type="match status" value="1"/>
</dbReference>
<dbReference type="Pfam" id="PF17862">
    <property type="entry name" value="AAA_lid_3"/>
    <property type="match status" value="1"/>
</dbReference>
<dbReference type="PANTHER" id="PTHR23078">
    <property type="entry name" value="VESICULAR-FUSION PROTEIN NSF"/>
    <property type="match status" value="1"/>
</dbReference>
<sequence length="810" mass="87526">MSNNNLLLRVVLLVLLQTCTSCDSVHCANSNTRTSFGSFALKFPMTRLRGGRGIDFSGKEGAKMRFKTVTCPDKTLALTNKVVMSDDDASKLTSEASPHGLFVKIGDFIFQVEFSSAVSAGNVGMNMAQRRSLKVSTGDEVELTVLIDVPCDNLLVALCDVSVDFAGRSQACDPLSCQQVASSILDRLKGQIVTVGQSILLDVQGLNVIFKVTALSVFKQKPSALTEIEVKQAWGSGLVAPHAILGLIDSVSQISVSAAKGSALQLKDSVQGSHPHQVRGSKLFSPEFSLESLGIGGLSSEVGSIFRRAFASRVYPPSVLSRMGLKHIRGVLLYGPPGCGKTLIARKIGKLLTDREPKVVNGPEVLSKYVGQSEENIRNLFQDARGEYAAKGDESGLHVIIFDEIDAICKQRGGASDGTGVGDSVVNQLLSYMDGVEELNNLLVIGMTNRKDLLDSALLRPGRFEVHVEIGLPDYEGRSEIARIHMAGMESGNHLDEDVTPPRVADSTENYSGAEIAGVCRAAASYAFDRNIKVAGGHLSPQDASAVKITWEDFEQALEEVKPALGADQENLSRMWERGFFSFGERFEEIVRAVNTFVHQVRDGKTGARSMSLLLTGAPGSGKTAIAAHIASSSNMPCVQLVSAESLLSMSEQSKARAITEAFEAAYRSSQAIVILDGIEQLLGWTRIGPCFSNIILQTISVLLKKSPPSNRRILILATTSNEQALSELEMPELFDTCIEVPTLQDKEILLVLQHMKVFTEEDLPRAVELLGGEQIPMKKLLTLIDLARGGNDKVTVEDLQQVLNYIKSS</sequence>
<dbReference type="Gene3D" id="3.40.50.300">
    <property type="entry name" value="P-loop containing nucleotide triphosphate hydrolases"/>
    <property type="match status" value="2"/>
</dbReference>
<dbReference type="Gene3D" id="2.40.40.20">
    <property type="match status" value="1"/>
</dbReference>
<dbReference type="InterPro" id="IPR027417">
    <property type="entry name" value="P-loop_NTPase"/>
</dbReference>
<keyword evidence="8" id="KW-0732">Signal</keyword>
<dbReference type="GO" id="GO:0046872">
    <property type="term" value="F:metal ion binding"/>
    <property type="evidence" value="ECO:0007669"/>
    <property type="project" value="UniProtKB-UniRule"/>
</dbReference>
<accession>A0A7S0EMV1</accession>
<keyword evidence="7" id="KW-0479">Metal-binding</keyword>
<dbReference type="GO" id="GO:0006891">
    <property type="term" value="P:intra-Golgi vesicle-mediated transport"/>
    <property type="evidence" value="ECO:0007669"/>
    <property type="project" value="TreeGrafter"/>
</dbReference>
<dbReference type="InterPro" id="IPR029067">
    <property type="entry name" value="CDC48_domain_2-like_sf"/>
</dbReference>
<dbReference type="InterPro" id="IPR009010">
    <property type="entry name" value="Asp_de-COase-like_dom_sf"/>
</dbReference>
<keyword evidence="7" id="KW-0931">ER-Golgi transport</keyword>
<dbReference type="Gene3D" id="1.10.8.60">
    <property type="match status" value="1"/>
</dbReference>
<evidence type="ECO:0000256" key="2">
    <source>
        <dbReference type="ARBA" id="ARBA00006914"/>
    </source>
</evidence>
<dbReference type="GO" id="GO:0009507">
    <property type="term" value="C:chloroplast"/>
    <property type="evidence" value="ECO:0007669"/>
    <property type="project" value="UniProtKB-SubCell"/>
</dbReference>
<dbReference type="InterPro" id="IPR003959">
    <property type="entry name" value="ATPase_AAA_core"/>
</dbReference>
<keyword evidence="5 7" id="KW-0067">ATP-binding</keyword>
<dbReference type="Pfam" id="PF00004">
    <property type="entry name" value="AAA"/>
    <property type="match status" value="2"/>
</dbReference>
<keyword evidence="4 7" id="KW-0547">Nucleotide-binding</keyword>
<dbReference type="GO" id="GO:0043001">
    <property type="term" value="P:Golgi to plasma membrane protein transport"/>
    <property type="evidence" value="ECO:0007669"/>
    <property type="project" value="TreeGrafter"/>
</dbReference>
<comment type="subcellular location">
    <subcellularLocation>
        <location evidence="7">Cytoplasm</location>
    </subcellularLocation>
    <subcellularLocation>
        <location evidence="1">Plastid</location>
        <location evidence="1">Chloroplast</location>
    </subcellularLocation>
</comment>
<name>A0A7S0EMV1_9CRYP</name>
<evidence type="ECO:0000256" key="1">
    <source>
        <dbReference type="ARBA" id="ARBA00004229"/>
    </source>
</evidence>
<comment type="similarity">
    <text evidence="2 7">Belongs to the AAA ATPase family.</text>
</comment>
<evidence type="ECO:0000256" key="3">
    <source>
        <dbReference type="ARBA" id="ARBA00022448"/>
    </source>
</evidence>
<dbReference type="FunFam" id="3.40.50.300:FF:000154">
    <property type="entry name" value="Vesicle-fusing ATPase 1"/>
    <property type="match status" value="1"/>
</dbReference>
<evidence type="ECO:0000259" key="9">
    <source>
        <dbReference type="SMART" id="SM00382"/>
    </source>
</evidence>
<dbReference type="GO" id="GO:0005524">
    <property type="term" value="F:ATP binding"/>
    <property type="evidence" value="ECO:0007669"/>
    <property type="project" value="UniProtKB-UniRule"/>
</dbReference>
<dbReference type="SMART" id="SM00382">
    <property type="entry name" value="AAA"/>
    <property type="match status" value="2"/>
</dbReference>
<keyword evidence="7" id="KW-0378">Hydrolase</keyword>
<dbReference type="GO" id="GO:0016887">
    <property type="term" value="F:ATP hydrolysis activity"/>
    <property type="evidence" value="ECO:0007669"/>
    <property type="project" value="InterPro"/>
</dbReference>
<evidence type="ECO:0000256" key="8">
    <source>
        <dbReference type="SAM" id="SignalP"/>
    </source>
</evidence>
<dbReference type="AlphaFoldDB" id="A0A7S0EMV1"/>
<dbReference type="GO" id="GO:0005795">
    <property type="term" value="C:Golgi stack"/>
    <property type="evidence" value="ECO:0007669"/>
    <property type="project" value="TreeGrafter"/>
</dbReference>
<evidence type="ECO:0000313" key="10">
    <source>
        <dbReference type="EMBL" id="CAD8489760.1"/>
    </source>
</evidence>
<dbReference type="SUPFAM" id="SSF54585">
    <property type="entry name" value="Cdc48 domain 2-like"/>
    <property type="match status" value="1"/>
</dbReference>
<gene>
    <name evidence="10" type="ORF">HPHI1048_LOCUS13539</name>
</gene>
<keyword evidence="7" id="KW-0460">Magnesium</keyword>
<dbReference type="InterPro" id="IPR003960">
    <property type="entry name" value="ATPase_AAA_CS"/>
</dbReference>
<keyword evidence="6 7" id="KW-0653">Protein transport</keyword>
<reference evidence="10" key="1">
    <citation type="submission" date="2021-01" db="EMBL/GenBank/DDBJ databases">
        <authorList>
            <person name="Corre E."/>
            <person name="Pelletier E."/>
            <person name="Niang G."/>
            <person name="Scheremetjew M."/>
            <person name="Finn R."/>
            <person name="Kale V."/>
            <person name="Holt S."/>
            <person name="Cochrane G."/>
            <person name="Meng A."/>
            <person name="Brown T."/>
            <person name="Cohen L."/>
        </authorList>
    </citation>
    <scope>NUCLEOTIDE SEQUENCE</scope>
    <source>
        <strain evidence="10">CCMP325</strain>
    </source>
</reference>
<dbReference type="PANTHER" id="PTHR23078:SF3">
    <property type="entry name" value="VESICLE-FUSING ATPASE"/>
    <property type="match status" value="1"/>
</dbReference>
<dbReference type="InterPro" id="IPR041569">
    <property type="entry name" value="AAA_lid_3"/>
</dbReference>
<keyword evidence="3 7" id="KW-0813">Transport</keyword>
<feature type="chain" id="PRO_5030850506" description="Vesicle-fusing ATPase" evidence="8">
    <location>
        <begin position="23"/>
        <end position="810"/>
    </location>
</feature>
<feature type="signal peptide" evidence="8">
    <location>
        <begin position="1"/>
        <end position="22"/>
    </location>
</feature>
<comment type="cofactor">
    <cofactor evidence="7">
        <name>Mg(2+)</name>
        <dbReference type="ChEBI" id="CHEBI:18420"/>
    </cofactor>
    <text evidence="7">Binds 1 Mg(2+) ion per subunit.</text>
</comment>
<dbReference type="EMBL" id="HBEO01020030">
    <property type="protein sequence ID" value="CAD8489760.1"/>
    <property type="molecule type" value="Transcribed_RNA"/>
</dbReference>
<dbReference type="PROSITE" id="PS00674">
    <property type="entry name" value="AAA"/>
    <property type="match status" value="1"/>
</dbReference>
<dbReference type="InterPro" id="IPR039812">
    <property type="entry name" value="Vesicle-fus_ATPase"/>
</dbReference>
<evidence type="ECO:0000256" key="5">
    <source>
        <dbReference type="ARBA" id="ARBA00022840"/>
    </source>
</evidence>
<dbReference type="SUPFAM" id="SSF52540">
    <property type="entry name" value="P-loop containing nucleoside triphosphate hydrolases"/>
    <property type="match status" value="2"/>
</dbReference>
<dbReference type="FunFam" id="1.10.8.60:FF:000115">
    <property type="entry name" value="N-ethylmaleimide-sensitive fusion protein, putative"/>
    <property type="match status" value="1"/>
</dbReference>
<dbReference type="EC" id="3.6.4.6" evidence="7"/>
<evidence type="ECO:0000256" key="4">
    <source>
        <dbReference type="ARBA" id="ARBA00022741"/>
    </source>
</evidence>
<evidence type="ECO:0000256" key="6">
    <source>
        <dbReference type="ARBA" id="ARBA00022927"/>
    </source>
</evidence>
<keyword evidence="7" id="KW-0963">Cytoplasm</keyword>
<dbReference type="SUPFAM" id="SSF50692">
    <property type="entry name" value="ADC-like"/>
    <property type="match status" value="1"/>
</dbReference>
<feature type="domain" description="AAA+ ATPase" evidence="9">
    <location>
        <begin position="609"/>
        <end position="745"/>
    </location>
</feature>
<proteinExistence type="inferred from homology"/>
<dbReference type="GO" id="GO:0035494">
    <property type="term" value="P:SNARE complex disassembly"/>
    <property type="evidence" value="ECO:0007669"/>
    <property type="project" value="InterPro"/>
</dbReference>
<comment type="function">
    <text evidence="7">Required for vesicle-mediated transport. Catalyzes the fusion of transport vesicles within the Golgi cisternae. Is also required for transport from the endoplasmic reticulum to the Golgi stack. Seems to function as a fusion protein required for the delivery of cargo proteins to all compartments of the Golgi stack independent of vesicle origin.</text>
</comment>
<protein>
    <recommendedName>
        <fullName evidence="7">Vesicle-fusing ATPase</fullName>
        <ecNumber evidence="7">3.6.4.6</ecNumber>
    </recommendedName>
</protein>
<organism evidence="10">
    <name type="scientific">Hanusia phi</name>
    <dbReference type="NCBI Taxonomy" id="3032"/>
    <lineage>
        <taxon>Eukaryota</taxon>
        <taxon>Cryptophyceae</taxon>
        <taxon>Pyrenomonadales</taxon>
        <taxon>Geminigeraceae</taxon>
        <taxon>Hanusia</taxon>
    </lineage>
</organism>
<dbReference type="InterPro" id="IPR003593">
    <property type="entry name" value="AAA+_ATPase"/>
</dbReference>
<evidence type="ECO:0000256" key="7">
    <source>
        <dbReference type="RuleBase" id="RU367045"/>
    </source>
</evidence>
<comment type="catalytic activity">
    <reaction evidence="7">
        <text>ATP + H2O = ADP + phosphate + H(+)</text>
        <dbReference type="Rhea" id="RHEA:13065"/>
        <dbReference type="ChEBI" id="CHEBI:15377"/>
        <dbReference type="ChEBI" id="CHEBI:15378"/>
        <dbReference type="ChEBI" id="CHEBI:30616"/>
        <dbReference type="ChEBI" id="CHEBI:43474"/>
        <dbReference type="ChEBI" id="CHEBI:456216"/>
        <dbReference type="EC" id="3.6.4.6"/>
    </reaction>
</comment>
<dbReference type="Gene3D" id="3.10.330.10">
    <property type="match status" value="1"/>
</dbReference>